<gene>
    <name evidence="2" type="ORF">RS030_213320</name>
</gene>
<dbReference type="InterPro" id="IPR045107">
    <property type="entry name" value="SAC3/GANP/THP3"/>
</dbReference>
<dbReference type="GO" id="GO:0006406">
    <property type="term" value="P:mRNA export from nucleus"/>
    <property type="evidence" value="ECO:0007669"/>
    <property type="project" value="TreeGrafter"/>
</dbReference>
<protein>
    <recommendedName>
        <fullName evidence="1">SAC3/GANP/THP3 conserved domain-containing protein</fullName>
    </recommendedName>
</protein>
<organism evidence="2 3">
    <name type="scientific">Cryptosporidium xiaoi</name>
    <dbReference type="NCBI Taxonomy" id="659607"/>
    <lineage>
        <taxon>Eukaryota</taxon>
        <taxon>Sar</taxon>
        <taxon>Alveolata</taxon>
        <taxon>Apicomplexa</taxon>
        <taxon>Conoidasida</taxon>
        <taxon>Coccidia</taxon>
        <taxon>Eucoccidiorida</taxon>
        <taxon>Eimeriorina</taxon>
        <taxon>Cryptosporidiidae</taxon>
        <taxon>Cryptosporidium</taxon>
    </lineage>
</organism>
<dbReference type="GO" id="GO:0070390">
    <property type="term" value="C:transcription export complex 2"/>
    <property type="evidence" value="ECO:0007669"/>
    <property type="project" value="TreeGrafter"/>
</dbReference>
<dbReference type="Gene3D" id="1.25.40.990">
    <property type="match status" value="1"/>
</dbReference>
<dbReference type="InterPro" id="IPR005062">
    <property type="entry name" value="SAC3/GANP/THP3_conserved"/>
</dbReference>
<sequence>MNELTCGNKNKAGRDVLYNVDNEFVPPIERAYNKFHPLLRKELFENPENVSSSKYFKIQDPLQLVTVEDDSNNAIGNNNIRGGKKCVIGNINSQDVLVGELFGMCSKEEMINKQQTSTANDFERLSGFLLNDDIEARIVNHHLAVKSFQRSDASRVFHKELVRSVMWCRMVVRRLIVYFIEADRQMFGYLYYKNIGFNNYRYIDIYNFLRDRLRAVWQDLTVQHANRHRGSIECYEISFRFLLLSEECLCNVKEFNSVQNGSLMSTCLGKLMSGYQDVEYSKKKFNELIDNLEFMNILIYDSPYQAEFWSYRILTSMNINLKNENSSDTRIIDIINSLNSRLSDNPLIKLALDIHCSFRLLNIVRYFRYFRKCIDIINTLMENSKMKNNSFKKYSHSLILICILIKKYSNIIRLKYLTILVSSNISRKQNMPLKDFIEIFGIYIESIEYLKLFTERFGIHIYRKDNPNISIFNGGNGGVGSMYSSIRDLTKDIEGRNRNNCYIVSFRECVNPSSFDSLSILNSLSFPSEILSSLFSRIQRIDILDPISGLLSKMDFETKGSRYDHETSKNDISNNNMRDNTNFSNFFDTALTAGNRNIVNAKNNTDTNLLIRDVSNIDINKYRNGAASIINENDQQNYVNNISNNNNSNDIIVQGFYQNSNHQNSSINSNNFTLNYTSVNNRNKRSIYQVEDYYNEDRHDFENNILLQETCISNKNCINHRNSDFGIYNNNINNKKRMFINQVGNNNNSDNNSDSKNNNTAICDNFNRVILGTSADPFDGDSKTSNDVVSGITGGISVGNKNLVANTGKSIGVSNIKKTNGDSTEDNNVINAEIKFKSNESGDETLLNSCSESSEDFRINETEKQIYSDNLIEDNLIGIGNWKKHKSIFNYQQIMRIKRGELDKINLDKKNDDDTQYKDYITCNNGSNINYYPENFHLNSIISSLDLPYSKNGVNFLLEASVKGILREIKNDIISNILDSINFSFVFFYNQLLSLNGISRSHINSLNSFYTKVELILSNVTKSDEGIGVECDSGEFVFPWNSVVLESERLSKCNESNERQRVILDLYENDFIFNNSDLNCIYDSYSGNFNSCDDEYFNRSIPIHVEMLSIWMNYNNFSCLRNRLFSEKDIYTINENIKLETANNIGITFENIFNDYITNNGDVVVWTLPFLVNNSFNSKQVPEDDDYLGKSLSSFTFNISTVEGKQKIIDEFLNCCSVLNINKYLKKDVKLKIPILKTITLIFSFVICIQTDKFDLFKNDSLIAENEIGVIEKKLSEIINCEYLNGNEELVIASNSDLIQTNPYSKSVKNIINNKLIISHYSGMSCNFKFKCVGLAPTGMIGVVNDANSGNNNIIVYEPGISSLINTKLSFGSYSNNIKILNHSVRNSIHKKNKEYCTNENIEEGKNDSSRKIAAFNEATYSNDINYEGNSSSELIKIDIKTFILTLLVKDFHGIDDKKRKKTLLISDVNECEHEHLIESEEKEVNIKIATGPGIRYDNLFSLFRCSIIRGFINCFRLFTNGNIDWILVSSNFAYSDIKDIITWIYHIYLYTNNFFDEFESNTNSVNCEHIYPNDEYFIKDTEMLGNDSFLTQTTAELIHLYFSWISIISKNWNGGNLKIPNIIWNVLFDYIQPVNDIDSIKNKLNSTCNNNNHRIVESYYYFNPIFELIKDYLICFHVEHTKAKENNKYDMKTAYIGNSIINNSSDEFINYIDRELINYKAFNYVNKYKLDNF</sequence>
<dbReference type="PANTHER" id="PTHR12436">
    <property type="entry name" value="80 KDA MCM3-ASSOCIATED PROTEIN"/>
    <property type="match status" value="1"/>
</dbReference>
<comment type="caution">
    <text evidence="2">The sequence shown here is derived from an EMBL/GenBank/DDBJ whole genome shotgun (WGS) entry which is preliminary data.</text>
</comment>
<dbReference type="GO" id="GO:0005737">
    <property type="term" value="C:cytoplasm"/>
    <property type="evidence" value="ECO:0007669"/>
    <property type="project" value="TreeGrafter"/>
</dbReference>
<dbReference type="Pfam" id="PF03399">
    <property type="entry name" value="SAC3_GANP"/>
    <property type="match status" value="1"/>
</dbReference>
<feature type="domain" description="SAC3/GANP/THP3 conserved" evidence="1">
    <location>
        <begin position="104"/>
        <end position="461"/>
    </location>
</feature>
<dbReference type="PANTHER" id="PTHR12436:SF3">
    <property type="entry name" value="GERMINAL-CENTER ASSOCIATED NUCLEAR PROTEIN"/>
    <property type="match status" value="1"/>
</dbReference>
<proteinExistence type="predicted"/>
<evidence type="ECO:0000313" key="3">
    <source>
        <dbReference type="Proteomes" id="UP001311799"/>
    </source>
</evidence>
<reference evidence="2 3" key="1">
    <citation type="submission" date="2023-10" db="EMBL/GenBank/DDBJ databases">
        <title>Comparative genomics analysis reveals potential genetic determinants of host preference in Cryptosporidium xiaoi.</title>
        <authorList>
            <person name="Xiao L."/>
            <person name="Li J."/>
        </authorList>
    </citation>
    <scope>NUCLEOTIDE SEQUENCE [LARGE SCALE GENOMIC DNA]</scope>
    <source>
        <strain evidence="2 3">52996</strain>
    </source>
</reference>
<name>A0AAV9XWY7_9CRYT</name>
<keyword evidence="3" id="KW-1185">Reference proteome</keyword>
<accession>A0AAV9XWY7</accession>
<evidence type="ECO:0000259" key="1">
    <source>
        <dbReference type="Pfam" id="PF03399"/>
    </source>
</evidence>
<dbReference type="EMBL" id="JAWDEY010000013">
    <property type="protein sequence ID" value="KAK6589238.1"/>
    <property type="molecule type" value="Genomic_DNA"/>
</dbReference>
<evidence type="ECO:0000313" key="2">
    <source>
        <dbReference type="EMBL" id="KAK6589238.1"/>
    </source>
</evidence>
<dbReference type="Proteomes" id="UP001311799">
    <property type="component" value="Unassembled WGS sequence"/>
</dbReference>